<dbReference type="GO" id="GO:0006261">
    <property type="term" value="P:DNA-templated DNA replication"/>
    <property type="evidence" value="ECO:0007669"/>
    <property type="project" value="TreeGrafter"/>
</dbReference>
<dbReference type="SMART" id="SM00320">
    <property type="entry name" value="WD40"/>
    <property type="match status" value="1"/>
</dbReference>
<dbReference type="InterPro" id="IPR015943">
    <property type="entry name" value="WD40/YVTN_repeat-like_dom_sf"/>
</dbReference>
<evidence type="ECO:0000256" key="3">
    <source>
        <dbReference type="PROSITE-ProRule" id="PRU00221"/>
    </source>
</evidence>
<dbReference type="SUPFAM" id="SSF50978">
    <property type="entry name" value="WD40 repeat-like"/>
    <property type="match status" value="1"/>
</dbReference>
<evidence type="ECO:0000256" key="2">
    <source>
        <dbReference type="ARBA" id="ARBA00022737"/>
    </source>
</evidence>
<dbReference type="Pfam" id="PF00400">
    <property type="entry name" value="WD40"/>
    <property type="match status" value="1"/>
</dbReference>
<dbReference type="PANTHER" id="PTHR18763">
    <property type="entry name" value="WD-REPEAT PROTEIN 18"/>
    <property type="match status" value="1"/>
</dbReference>
<evidence type="ECO:0000256" key="4">
    <source>
        <dbReference type="SAM" id="MobiDB-lite"/>
    </source>
</evidence>
<feature type="region of interest" description="Disordered" evidence="4">
    <location>
        <begin position="197"/>
        <end position="227"/>
    </location>
</feature>
<organism evidence="5">
    <name type="scientific">Picea sitchensis</name>
    <name type="common">Sitka spruce</name>
    <name type="synonym">Pinus sitchensis</name>
    <dbReference type="NCBI Taxonomy" id="3332"/>
    <lineage>
        <taxon>Eukaryota</taxon>
        <taxon>Viridiplantae</taxon>
        <taxon>Streptophyta</taxon>
        <taxon>Embryophyta</taxon>
        <taxon>Tracheophyta</taxon>
        <taxon>Spermatophyta</taxon>
        <taxon>Pinopsida</taxon>
        <taxon>Pinidae</taxon>
        <taxon>Conifers I</taxon>
        <taxon>Pinales</taxon>
        <taxon>Pinaceae</taxon>
        <taxon>Picea</taxon>
    </lineage>
</organism>
<dbReference type="Gene3D" id="2.130.10.10">
    <property type="entry name" value="YVTN repeat-like/Quinoprotein amine dehydrogenase"/>
    <property type="match status" value="1"/>
</dbReference>
<evidence type="ECO:0000313" key="5">
    <source>
        <dbReference type="EMBL" id="ADE75899.1"/>
    </source>
</evidence>
<dbReference type="GO" id="GO:0006364">
    <property type="term" value="P:rRNA processing"/>
    <property type="evidence" value="ECO:0007669"/>
    <property type="project" value="TreeGrafter"/>
</dbReference>
<feature type="repeat" description="WD" evidence="3">
    <location>
        <begin position="51"/>
        <end position="86"/>
    </location>
</feature>
<dbReference type="InterPro" id="IPR019775">
    <property type="entry name" value="WD40_repeat_CS"/>
</dbReference>
<protein>
    <submittedName>
        <fullName evidence="5">Uncharacterized protein</fullName>
    </submittedName>
</protein>
<dbReference type="PROSITE" id="PS50082">
    <property type="entry name" value="WD_REPEATS_2"/>
    <property type="match status" value="1"/>
</dbReference>
<keyword evidence="1 3" id="KW-0853">WD repeat</keyword>
<sequence>MPTAINSVVVDPSEHALYAGGTDGRIYIAVLKLYSRRSIGIVNVDGIIGSLFDHSGPITALSFSGDGFSLISASGDCTIRLWDIRNYCLLRIFEHKRGPVSSILVFPLLEQALCSSNDGLMCKQLLSPEIGEITISVDSPCCSMGIIGRRIKEMETMKGNLVVVNEDRRRALDMLDKMIHVYHKFLELCMSEAMTESEKNKTEEGLGKDDHMILADKSTEEGQPMAQ</sequence>
<dbReference type="AlphaFoldDB" id="D5A8N0"/>
<dbReference type="InterPro" id="IPR036322">
    <property type="entry name" value="WD40_repeat_dom_sf"/>
</dbReference>
<dbReference type="InterPro" id="IPR045227">
    <property type="entry name" value="WDR18/Ipi3/RID3"/>
</dbReference>
<dbReference type="GO" id="GO:0120330">
    <property type="term" value="C:rixosome complex"/>
    <property type="evidence" value="ECO:0007669"/>
    <property type="project" value="TreeGrafter"/>
</dbReference>
<name>D5A8N0_PICSI</name>
<dbReference type="InterPro" id="IPR001680">
    <property type="entry name" value="WD40_rpt"/>
</dbReference>
<keyword evidence="2" id="KW-0677">Repeat</keyword>
<accession>D5A8N0</accession>
<proteinExistence type="evidence at transcript level"/>
<evidence type="ECO:0000256" key="1">
    <source>
        <dbReference type="ARBA" id="ARBA00022574"/>
    </source>
</evidence>
<dbReference type="GO" id="GO:0005656">
    <property type="term" value="C:nuclear pre-replicative complex"/>
    <property type="evidence" value="ECO:0007669"/>
    <property type="project" value="TreeGrafter"/>
</dbReference>
<dbReference type="PROSITE" id="PS50294">
    <property type="entry name" value="WD_REPEATS_REGION"/>
    <property type="match status" value="1"/>
</dbReference>
<dbReference type="EMBL" id="BT122526">
    <property type="protein sequence ID" value="ADE75899.1"/>
    <property type="molecule type" value="mRNA"/>
</dbReference>
<feature type="compositionally biased region" description="Basic and acidic residues" evidence="4">
    <location>
        <begin position="197"/>
        <end position="220"/>
    </location>
</feature>
<dbReference type="PROSITE" id="PS00678">
    <property type="entry name" value="WD_REPEATS_1"/>
    <property type="match status" value="1"/>
</dbReference>
<dbReference type="PANTHER" id="PTHR18763:SF0">
    <property type="entry name" value="WD REPEAT-CONTAINING PROTEIN 18"/>
    <property type="match status" value="1"/>
</dbReference>
<reference evidence="5" key="1">
    <citation type="submission" date="2010-04" db="EMBL/GenBank/DDBJ databases">
        <authorList>
            <person name="Reid K.E."/>
            <person name="Liao N."/>
            <person name="Chan S."/>
            <person name="Docking R."/>
            <person name="Taylor G."/>
            <person name="Moore R."/>
            <person name="Mayo M."/>
            <person name="Munro S."/>
            <person name="King J."/>
            <person name="Yanchuk A."/>
            <person name="Holt R."/>
            <person name="Jones S."/>
            <person name="Marra M."/>
            <person name="Ritland C.E."/>
            <person name="Ritland K."/>
            <person name="Bohlmann J."/>
        </authorList>
    </citation>
    <scope>NUCLEOTIDE SEQUENCE</scope>
    <source>
        <tissue evidence="5">Buds collected with no treatment. Collection October 2007</tissue>
    </source>
</reference>